<feature type="compositionally biased region" description="Polar residues" evidence="1">
    <location>
        <begin position="83"/>
        <end position="107"/>
    </location>
</feature>
<feature type="compositionally biased region" description="Basic and acidic residues" evidence="1">
    <location>
        <begin position="130"/>
        <end position="145"/>
    </location>
</feature>
<dbReference type="AGR" id="WB:WBGene00008617"/>
<organism evidence="2 3">
    <name type="scientific">Caenorhabditis elegans</name>
    <dbReference type="NCBI Taxonomy" id="6239"/>
    <lineage>
        <taxon>Eukaryota</taxon>
        <taxon>Metazoa</taxon>
        <taxon>Ecdysozoa</taxon>
        <taxon>Nematoda</taxon>
        <taxon>Chromadorea</taxon>
        <taxon>Rhabditida</taxon>
        <taxon>Rhabditina</taxon>
        <taxon>Rhabditomorpha</taxon>
        <taxon>Rhabditoidea</taxon>
        <taxon>Rhabditidae</taxon>
        <taxon>Peloderinae</taxon>
        <taxon>Caenorhabditis</taxon>
    </lineage>
</organism>
<keyword evidence="3" id="KW-1185">Reference proteome</keyword>
<evidence type="ECO:0000256" key="1">
    <source>
        <dbReference type="SAM" id="MobiDB-lite"/>
    </source>
</evidence>
<dbReference type="InParanoid" id="K8ESH8"/>
<feature type="compositionally biased region" description="Low complexity" evidence="1">
    <location>
        <begin position="63"/>
        <end position="75"/>
    </location>
</feature>
<dbReference type="Proteomes" id="UP000001940">
    <property type="component" value="Chromosome V"/>
</dbReference>
<dbReference type="AlphaFoldDB" id="K8ESH8"/>
<feature type="compositionally biased region" description="Polar residues" evidence="1">
    <location>
        <begin position="29"/>
        <end position="49"/>
    </location>
</feature>
<proteinExistence type="predicted"/>
<dbReference type="KEGG" id="cel:CELE_F09C6.3"/>
<reference evidence="2 3" key="1">
    <citation type="journal article" date="1998" name="Science">
        <title>Genome sequence of the nematode C. elegans: a platform for investigating biology.</title>
        <authorList>
            <consortium name="The C. elegans sequencing consortium"/>
            <person name="Sulson J.E."/>
            <person name="Waterston R."/>
        </authorList>
    </citation>
    <scope>NUCLEOTIDE SEQUENCE [LARGE SCALE GENOMIC DNA]</scope>
    <source>
        <strain evidence="2 3">Bristol N2</strain>
    </source>
</reference>
<dbReference type="SMR" id="K8ESH8"/>
<gene>
    <name evidence="2" type="ORF">CELE_F09C6.3</name>
    <name evidence="2 4" type="ORF">F09C6.3</name>
</gene>
<dbReference type="CTD" id="184232"/>
<dbReference type="PaxDb" id="6239-F09C6.3"/>
<dbReference type="Bgee" id="WBGene00008617">
    <property type="expression patterns" value="Expressed in adult organism"/>
</dbReference>
<dbReference type="GeneID" id="184232"/>
<dbReference type="RefSeq" id="NP_507265.2">
    <property type="nucleotide sequence ID" value="NM_074864.2"/>
</dbReference>
<evidence type="ECO:0000313" key="3">
    <source>
        <dbReference type="Proteomes" id="UP000001940"/>
    </source>
</evidence>
<accession>K8ESH8</accession>
<protein>
    <submittedName>
        <fullName evidence="2">Uncharacterized protein</fullName>
    </submittedName>
</protein>
<dbReference type="HOGENOM" id="CLU_1200769_0_0_1"/>
<evidence type="ECO:0000313" key="4">
    <source>
        <dbReference type="WormBase" id="F09C6.3"/>
    </source>
</evidence>
<sequence>MGSTHFDESNEQVPPTMNISHDIRVETIANSNNIPGGNSSRIENVYTSRSEPRGNPSVHFSYDSKTTINSNNTTIDNKRQRTTQHFPTSNPSDRSTTFGANPFSDVNSDIKHESSEANDAFESHKKRNNRERPSPHSSSDGREQRSSGGFFRFKETNTINSNNVIIDSRQFENNRKYSNQQVISVEKRSEADRQHIARLDEMLAEQRKQQDAQNAILDKLLHQNGAATERK</sequence>
<name>K8ESH8_CAEEL</name>
<dbReference type="WormBase" id="F09C6.3">
    <property type="protein sequence ID" value="CE46448"/>
    <property type="gene ID" value="WBGene00008617"/>
</dbReference>
<feature type="region of interest" description="Disordered" evidence="1">
    <location>
        <begin position="29"/>
        <end position="154"/>
    </location>
</feature>
<evidence type="ECO:0000313" key="2">
    <source>
        <dbReference type="EMBL" id="CCO25915.1"/>
    </source>
</evidence>
<dbReference type="EMBL" id="BX284605">
    <property type="protein sequence ID" value="CCO25915.1"/>
    <property type="molecule type" value="Genomic_DNA"/>
</dbReference>